<protein>
    <recommendedName>
        <fullName evidence="4">SAM-dependent methyltransferase</fullName>
    </recommendedName>
</protein>
<dbReference type="RefSeq" id="WP_210900955.1">
    <property type="nucleotide sequence ID" value="NZ_CP071696.1"/>
</dbReference>
<evidence type="ECO:0000313" key="3">
    <source>
        <dbReference type="Proteomes" id="UP000671914"/>
    </source>
</evidence>
<feature type="compositionally biased region" description="Acidic residues" evidence="1">
    <location>
        <begin position="1"/>
        <end position="12"/>
    </location>
</feature>
<feature type="region of interest" description="Disordered" evidence="1">
    <location>
        <begin position="1"/>
        <end position="77"/>
    </location>
</feature>
<organism evidence="2 3">
    <name type="scientific">Agromyces archimandritae</name>
    <dbReference type="NCBI Taxonomy" id="2781962"/>
    <lineage>
        <taxon>Bacteria</taxon>
        <taxon>Bacillati</taxon>
        <taxon>Actinomycetota</taxon>
        <taxon>Actinomycetes</taxon>
        <taxon>Micrococcales</taxon>
        <taxon>Microbacteriaceae</taxon>
        <taxon>Agromyces</taxon>
    </lineage>
</organism>
<gene>
    <name evidence="2" type="ORF">G127AT_05755</name>
</gene>
<feature type="compositionally biased region" description="Low complexity" evidence="1">
    <location>
        <begin position="56"/>
        <end position="65"/>
    </location>
</feature>
<proteinExistence type="predicted"/>
<accession>A0A975FP10</accession>
<name>A0A975FP10_9MICO</name>
<dbReference type="KEGG" id="aarc:G127AT_05755"/>
<evidence type="ECO:0000313" key="2">
    <source>
        <dbReference type="EMBL" id="QTX05710.1"/>
    </source>
</evidence>
<evidence type="ECO:0000256" key="1">
    <source>
        <dbReference type="SAM" id="MobiDB-lite"/>
    </source>
</evidence>
<evidence type="ECO:0008006" key="4">
    <source>
        <dbReference type="Google" id="ProtNLM"/>
    </source>
</evidence>
<feature type="compositionally biased region" description="Low complexity" evidence="1">
    <location>
        <begin position="25"/>
        <end position="39"/>
    </location>
</feature>
<reference evidence="2" key="1">
    <citation type="submission" date="2021-03" db="EMBL/GenBank/DDBJ databases">
        <title>Agromyces archimandritus sp. nov., isolated from the cockroach Archimandrita tessellata.</title>
        <authorList>
            <person name="Guzman J."/>
            <person name="Ortuzar M."/>
            <person name="Poehlein A."/>
            <person name="Daniel R."/>
            <person name="Trujillo M."/>
            <person name="Vilcinskas A."/>
        </authorList>
    </citation>
    <scope>NUCLEOTIDE SEQUENCE</scope>
    <source>
        <strain evidence="2">G127AT</strain>
    </source>
</reference>
<dbReference type="AlphaFoldDB" id="A0A975FP10"/>
<dbReference type="EMBL" id="CP071696">
    <property type="protein sequence ID" value="QTX05710.1"/>
    <property type="molecule type" value="Genomic_DNA"/>
</dbReference>
<keyword evidence="3" id="KW-1185">Reference proteome</keyword>
<dbReference type="Proteomes" id="UP000671914">
    <property type="component" value="Chromosome"/>
</dbReference>
<sequence length="300" mass="30271">MGMGDDSGDPEGEAPVHTSETDVPTTGADAAGEAASGETDAVEATDGASEADAGSAPDETTGADAPPAPTPARPHPLGAVLREGIADAVLVRSRPAFGERVLSEGVAEAAEAAESLTLTRIDRVAGEPGYDLVQSVLGIPDAVQAGGDAEEEAERLADLVRPGGRLVLAVWARGALEPLPALVFGALAPVQTGDTPVEDPADITPVIEGADTAGSFAFALGELGLAQVRAEAVPRRFELDGASGADAAWALAERTGMVAAFEVAADDLPQARSRFDAALADQGIRSLDLTMLIAAARRPA</sequence>